<sequence length="168" mass="18793">MEPQEQGNRYKPASDEDAGTAEPRRSARDRTANPTARALIDDFASAARVWAQRLKVSPNRFFQLDDMHGKSIHWMRERYFGGVVPSLDDVEWIRLKAHGPKAIKEISRSDVRNYRLAIEAMCRLCVGADDETKAPKCWDATCPLRPVSPLPLSDSALTNDPLSADDVG</sequence>
<dbReference type="EMBL" id="LR797428">
    <property type="protein sequence ID" value="CAB4215276.1"/>
    <property type="molecule type" value="Genomic_DNA"/>
</dbReference>
<organism evidence="3">
    <name type="scientific">uncultured Caudovirales phage</name>
    <dbReference type="NCBI Taxonomy" id="2100421"/>
    <lineage>
        <taxon>Viruses</taxon>
        <taxon>Duplodnaviria</taxon>
        <taxon>Heunggongvirae</taxon>
        <taxon>Uroviricota</taxon>
        <taxon>Caudoviricetes</taxon>
        <taxon>Peduoviridae</taxon>
        <taxon>Maltschvirus</taxon>
        <taxon>Maltschvirus maltsch</taxon>
    </lineage>
</organism>
<name>A0A6J5SL45_9CAUD</name>
<gene>
    <name evidence="2" type="ORF">UFOVP1126_4</name>
    <name evidence="3" type="ORF">UFOVP1485_4</name>
    <name evidence="4" type="ORF">UFOVP1573_9</name>
</gene>
<feature type="region of interest" description="Disordered" evidence="1">
    <location>
        <begin position="1"/>
        <end position="33"/>
    </location>
</feature>
<evidence type="ECO:0000313" key="3">
    <source>
        <dbReference type="EMBL" id="CAB4215276.1"/>
    </source>
</evidence>
<dbReference type="EMBL" id="LR797069">
    <property type="protein sequence ID" value="CAB4184358.1"/>
    <property type="molecule type" value="Genomic_DNA"/>
</dbReference>
<evidence type="ECO:0000313" key="2">
    <source>
        <dbReference type="EMBL" id="CAB4184358.1"/>
    </source>
</evidence>
<protein>
    <submittedName>
        <fullName evidence="3">Uncharacterized protein</fullName>
    </submittedName>
</protein>
<feature type="compositionally biased region" description="Basic and acidic residues" evidence="1">
    <location>
        <begin position="22"/>
        <end position="31"/>
    </location>
</feature>
<evidence type="ECO:0000313" key="4">
    <source>
        <dbReference type="EMBL" id="CAB5230426.1"/>
    </source>
</evidence>
<reference evidence="3" key="1">
    <citation type="submission" date="2020-05" db="EMBL/GenBank/DDBJ databases">
        <authorList>
            <person name="Chiriac C."/>
            <person name="Salcher M."/>
            <person name="Ghai R."/>
            <person name="Kavagutti S V."/>
        </authorList>
    </citation>
    <scope>NUCLEOTIDE SEQUENCE</scope>
</reference>
<accession>A0A6J5SL45</accession>
<proteinExistence type="predicted"/>
<dbReference type="EMBL" id="LR798419">
    <property type="protein sequence ID" value="CAB5230426.1"/>
    <property type="molecule type" value="Genomic_DNA"/>
</dbReference>
<evidence type="ECO:0000256" key="1">
    <source>
        <dbReference type="SAM" id="MobiDB-lite"/>
    </source>
</evidence>